<comment type="caution">
    <text evidence="1">The sequence shown here is derived from an EMBL/GenBank/DDBJ whole genome shotgun (WGS) entry which is preliminary data.</text>
</comment>
<dbReference type="AlphaFoldDB" id="A0A1Q5PRZ6"/>
<dbReference type="STRING" id="156892.BM477_02140"/>
<dbReference type="OrthoDB" id="3396763at2"/>
<evidence type="ECO:0000313" key="1">
    <source>
        <dbReference type="EMBL" id="OKL50215.1"/>
    </source>
</evidence>
<dbReference type="EMBL" id="MPDM01000002">
    <property type="protein sequence ID" value="OKL50215.1"/>
    <property type="molecule type" value="Genomic_DNA"/>
</dbReference>
<gene>
    <name evidence="1" type="ORF">BM477_02140</name>
</gene>
<dbReference type="RefSeq" id="WP_075361040.1">
    <property type="nucleotide sequence ID" value="NZ_MPDM01000002.1"/>
</dbReference>
<name>A0A1Q5PRZ6_9ACTO</name>
<accession>A0A1Q5PRZ6</accession>
<dbReference type="Proteomes" id="UP000186465">
    <property type="component" value="Unassembled WGS sequence"/>
</dbReference>
<protein>
    <recommendedName>
        <fullName evidence="3">TIGR03089 family protein</fullName>
    </recommendedName>
</protein>
<proteinExistence type="predicted"/>
<organism evidence="1 2">
    <name type="scientific">Boudabousia marimammalium</name>
    <dbReference type="NCBI Taxonomy" id="156892"/>
    <lineage>
        <taxon>Bacteria</taxon>
        <taxon>Bacillati</taxon>
        <taxon>Actinomycetota</taxon>
        <taxon>Actinomycetes</taxon>
        <taxon>Actinomycetales</taxon>
        <taxon>Actinomycetaceae</taxon>
        <taxon>Boudabousia</taxon>
    </lineage>
</organism>
<reference evidence="2" key="1">
    <citation type="submission" date="2016-11" db="EMBL/GenBank/DDBJ databases">
        <title>Actinomyces gypaetusis sp. nov. isolated from Gypaetus barbatus in Qinghai Tibet Plateau China.</title>
        <authorList>
            <person name="Meng X."/>
        </authorList>
    </citation>
    <scope>NUCLEOTIDE SEQUENCE [LARGE SCALE GENOMIC DNA]</scope>
    <source>
        <strain evidence="2">DSM 15383</strain>
    </source>
</reference>
<sequence length="240" mass="26614">MQLNTLISHHNLAIVTYDSSGRRLPLTTSLVARWIGKCAHAYQQLLFPPADSVEIQMPAHWRSIVWTLGAWYAGLSTGTRPQSPSPSAIVSDQLETLEASEAAVKIAQSLEHLAIRWPGNLPWEVEDGAQLANEQPDAPPSVTQIAPEQLFSVAQLNDYRRYIELVEKLSPQTLLVIKAGLAPTSANQLSLLVAALWRVFSAYTQLELPTVMLVPPEVPAENEARWIQQEALDRQVHHLP</sequence>
<evidence type="ECO:0008006" key="3">
    <source>
        <dbReference type="Google" id="ProtNLM"/>
    </source>
</evidence>
<evidence type="ECO:0000313" key="2">
    <source>
        <dbReference type="Proteomes" id="UP000186465"/>
    </source>
</evidence>
<keyword evidence="2" id="KW-1185">Reference proteome</keyword>